<organism evidence="1 2">
    <name type="scientific">Chryseosolibacter indicus</name>
    <dbReference type="NCBI Taxonomy" id="2782351"/>
    <lineage>
        <taxon>Bacteria</taxon>
        <taxon>Pseudomonadati</taxon>
        <taxon>Bacteroidota</taxon>
        <taxon>Cytophagia</taxon>
        <taxon>Cytophagales</taxon>
        <taxon>Chryseotaleaceae</taxon>
        <taxon>Chryseosolibacter</taxon>
    </lineage>
</organism>
<accession>A0ABS5VSU6</accession>
<evidence type="ECO:0008006" key="3">
    <source>
        <dbReference type="Google" id="ProtNLM"/>
    </source>
</evidence>
<dbReference type="PROSITE" id="PS51257">
    <property type="entry name" value="PROKAR_LIPOPROTEIN"/>
    <property type="match status" value="1"/>
</dbReference>
<sequence length="194" mass="22301">MNQKKVIQLFTLLTFTFIAGCERDNVSTEKPKETISLERAHEMYVAYQRKFNALTELRGGNEDASSGWHSIEFYKNYIAYLEEASKKVKMEVSGLRLYYVAYPDDEKSGEYRDYQTYILVPTYFDKKTNSHVAFDPLHIDERGNPLPIHEVITKGMSNRNTPMNLKSRELQSAETASSIANMAMMCRPNCPSSL</sequence>
<evidence type="ECO:0000313" key="1">
    <source>
        <dbReference type="EMBL" id="MBT1704493.1"/>
    </source>
</evidence>
<gene>
    <name evidence="1" type="ORF">KK060_14455</name>
</gene>
<protein>
    <recommendedName>
        <fullName evidence="3">Lipoprotein</fullName>
    </recommendedName>
</protein>
<keyword evidence="2" id="KW-1185">Reference proteome</keyword>
<dbReference type="RefSeq" id="WP_254154454.1">
    <property type="nucleotide sequence ID" value="NZ_JAHESD010000032.1"/>
</dbReference>
<reference evidence="1 2" key="1">
    <citation type="submission" date="2021-05" db="EMBL/GenBank/DDBJ databases">
        <title>A Polyphasic approach of four new species of the genus Ohtaekwangia: Ohtaekwangia histidinii sp. nov., Ohtaekwangia cretensis sp. nov., Ohtaekwangia indiensis sp. nov., Ohtaekwangia reichenbachii sp. nov. from diverse environment.</title>
        <authorList>
            <person name="Octaviana S."/>
        </authorList>
    </citation>
    <scope>NUCLEOTIDE SEQUENCE [LARGE SCALE GENOMIC DNA]</scope>
    <source>
        <strain evidence="1 2">PWU20</strain>
    </source>
</reference>
<name>A0ABS5VSU6_9BACT</name>
<evidence type="ECO:0000313" key="2">
    <source>
        <dbReference type="Proteomes" id="UP000772618"/>
    </source>
</evidence>
<dbReference type="Proteomes" id="UP000772618">
    <property type="component" value="Unassembled WGS sequence"/>
</dbReference>
<proteinExistence type="predicted"/>
<comment type="caution">
    <text evidence="1">The sequence shown here is derived from an EMBL/GenBank/DDBJ whole genome shotgun (WGS) entry which is preliminary data.</text>
</comment>
<dbReference type="EMBL" id="JAHESD010000032">
    <property type="protein sequence ID" value="MBT1704493.1"/>
    <property type="molecule type" value="Genomic_DNA"/>
</dbReference>